<dbReference type="AlphaFoldDB" id="A0ABC9S8Y9"/>
<evidence type="ECO:0000313" key="1">
    <source>
        <dbReference type="EMBL" id="EMH65649.1"/>
    </source>
</evidence>
<comment type="caution">
    <text evidence="1">The sequence shown here is derived from an EMBL/GenBank/DDBJ whole genome shotgun (WGS) entry which is preliminary data.</text>
</comment>
<name>A0ABC9S8Y9_HELPX</name>
<gene>
    <name evidence="1" type="ORF">HMPREF1449_01211</name>
</gene>
<dbReference type="Proteomes" id="UP000011945">
    <property type="component" value="Unassembled WGS sequence"/>
</dbReference>
<evidence type="ECO:0000313" key="2">
    <source>
        <dbReference type="Proteomes" id="UP000011945"/>
    </source>
</evidence>
<protein>
    <submittedName>
        <fullName evidence="1">Uncharacterized protein</fullName>
    </submittedName>
</protein>
<accession>A0ABC9S8Y9</accession>
<reference evidence="1 2" key="1">
    <citation type="submission" date="2012-12" db="EMBL/GenBank/DDBJ databases">
        <authorList>
            <person name="Weinstock G."/>
            <person name="Sodergren E."/>
            <person name="Lobos E.A."/>
            <person name="Fulton L."/>
            <person name="Fulton R."/>
            <person name="Courtney L."/>
            <person name="Fronick C."/>
            <person name="O'Laughlin M."/>
            <person name="Godfrey J."/>
            <person name="Wilson R.M."/>
            <person name="Miner T."/>
            <person name="Farmer C."/>
            <person name="Delehaunty K."/>
            <person name="Cordes M."/>
            <person name="Minx P."/>
            <person name="Tomlinson C."/>
            <person name="Chen J."/>
            <person name="Wollam A."/>
            <person name="Pepin K.H."/>
            <person name="Bhonagiri V."/>
            <person name="Zhang X."/>
            <person name="Suruliraj S."/>
            <person name="Antonio M."/>
            <person name="Secka O."/>
            <person name="Thomas J."/>
            <person name="Warren W."/>
            <person name="Mitreva M."/>
            <person name="Mardis E.R."/>
            <person name="Wilson R.K."/>
        </authorList>
    </citation>
    <scope>NUCLEOTIDE SEQUENCE [LARGE SCALE GENOMIC DNA]</scope>
    <source>
        <strain evidence="1 2">HP260AFii</strain>
    </source>
</reference>
<organism evidence="1 2">
    <name type="scientific">Helicobacter pylori HP260AFii</name>
    <dbReference type="NCBI Taxonomy" id="1159077"/>
    <lineage>
        <taxon>Bacteria</taxon>
        <taxon>Pseudomonadati</taxon>
        <taxon>Campylobacterota</taxon>
        <taxon>Epsilonproteobacteria</taxon>
        <taxon>Campylobacterales</taxon>
        <taxon>Helicobacteraceae</taxon>
        <taxon>Helicobacter</taxon>
    </lineage>
</organism>
<sequence length="43" mass="4986">MVKVELLKHLFLTSYSVGFFRGVSRLRPTNDDKSERAICLFNP</sequence>
<dbReference type="EMBL" id="APEZ01000056">
    <property type="protein sequence ID" value="EMH65649.1"/>
    <property type="molecule type" value="Genomic_DNA"/>
</dbReference>
<proteinExistence type="predicted"/>